<sequence>MVVRLILRILFFSFALLVGSSCAVIKIGSQI</sequence>
<organism evidence="1">
    <name type="scientific">marine metagenome</name>
    <dbReference type="NCBI Taxonomy" id="408172"/>
    <lineage>
        <taxon>unclassified sequences</taxon>
        <taxon>metagenomes</taxon>
        <taxon>ecological metagenomes</taxon>
    </lineage>
</organism>
<name>A0A382PC61_9ZZZZ</name>
<dbReference type="AlphaFoldDB" id="A0A382PC61"/>
<dbReference type="PROSITE" id="PS51257">
    <property type="entry name" value="PROKAR_LIPOPROTEIN"/>
    <property type="match status" value="1"/>
</dbReference>
<evidence type="ECO:0000313" key="1">
    <source>
        <dbReference type="EMBL" id="SVC70999.1"/>
    </source>
</evidence>
<proteinExistence type="predicted"/>
<reference evidence="1" key="1">
    <citation type="submission" date="2018-05" db="EMBL/GenBank/DDBJ databases">
        <authorList>
            <person name="Lanie J.A."/>
            <person name="Ng W.-L."/>
            <person name="Kazmierczak K.M."/>
            <person name="Andrzejewski T.M."/>
            <person name="Davidsen T.M."/>
            <person name="Wayne K.J."/>
            <person name="Tettelin H."/>
            <person name="Glass J.I."/>
            <person name="Rusch D."/>
            <person name="Podicherti R."/>
            <person name="Tsui H.-C.T."/>
            <person name="Winkler M.E."/>
        </authorList>
    </citation>
    <scope>NUCLEOTIDE SEQUENCE</scope>
</reference>
<gene>
    <name evidence="1" type="ORF">METZ01_LOCUS323853</name>
</gene>
<feature type="non-terminal residue" evidence="1">
    <location>
        <position position="31"/>
    </location>
</feature>
<dbReference type="EMBL" id="UINC01106376">
    <property type="protein sequence ID" value="SVC70999.1"/>
    <property type="molecule type" value="Genomic_DNA"/>
</dbReference>
<protein>
    <submittedName>
        <fullName evidence="1">Uncharacterized protein</fullName>
    </submittedName>
</protein>
<accession>A0A382PC61</accession>